<evidence type="ECO:0000313" key="2">
    <source>
        <dbReference type="Proteomes" id="UP000001067"/>
    </source>
</evidence>
<dbReference type="AlphaFoldDB" id="E3RKQ5"/>
<dbReference type="KEGG" id="pte:PTT_08842"/>
<sequence length="53" mass="6173">MLPYYTMPSSRVPSWVISFNTLRPASTLPPLLPFYYNPISLLTLLSTPRWLLF</sequence>
<dbReference type="Proteomes" id="UP000001067">
    <property type="component" value="Unassembled WGS sequence"/>
</dbReference>
<gene>
    <name evidence="1" type="ORF">PTT_08842</name>
</gene>
<evidence type="ECO:0000313" key="1">
    <source>
        <dbReference type="EMBL" id="EFQ93694.1"/>
    </source>
</evidence>
<organism evidence="2">
    <name type="scientific">Pyrenophora teres f. teres (strain 0-1)</name>
    <name type="common">Barley net blotch fungus</name>
    <name type="synonym">Drechslera teres f. teres</name>
    <dbReference type="NCBI Taxonomy" id="861557"/>
    <lineage>
        <taxon>Eukaryota</taxon>
        <taxon>Fungi</taxon>
        <taxon>Dikarya</taxon>
        <taxon>Ascomycota</taxon>
        <taxon>Pezizomycotina</taxon>
        <taxon>Dothideomycetes</taxon>
        <taxon>Pleosporomycetidae</taxon>
        <taxon>Pleosporales</taxon>
        <taxon>Pleosporineae</taxon>
        <taxon>Pleosporaceae</taxon>
        <taxon>Pyrenophora</taxon>
    </lineage>
</organism>
<accession>E3RKQ5</accession>
<reference evidence="1 2" key="1">
    <citation type="journal article" date="2010" name="Genome Biol.">
        <title>A first genome assembly of the barley fungal pathogen Pyrenophora teres f. teres.</title>
        <authorList>
            <person name="Ellwood S.R."/>
            <person name="Liu Z."/>
            <person name="Syme R.A."/>
            <person name="Lai Z."/>
            <person name="Hane J.K."/>
            <person name="Keiper F."/>
            <person name="Moffat C.S."/>
            <person name="Oliver R.P."/>
            <person name="Friesen T.L."/>
        </authorList>
    </citation>
    <scope>NUCLEOTIDE SEQUENCE [LARGE SCALE GENOMIC DNA]</scope>
    <source>
        <strain evidence="1 2">0-1</strain>
    </source>
</reference>
<proteinExistence type="predicted"/>
<name>E3RKQ5_PYRTT</name>
<keyword evidence="2" id="KW-1185">Reference proteome</keyword>
<protein>
    <submittedName>
        <fullName evidence="1">Uncharacterized protein</fullName>
    </submittedName>
</protein>
<dbReference type="HOGENOM" id="CLU_3069795_0_0_1"/>
<dbReference type="EMBL" id="GL533688">
    <property type="protein sequence ID" value="EFQ93694.1"/>
    <property type="molecule type" value="Genomic_DNA"/>
</dbReference>